<reference evidence="1" key="1">
    <citation type="submission" date="2022-07" db="EMBL/GenBank/DDBJ databases">
        <title>Phylogenomic reconstructions and comparative analyses of Kickxellomycotina fungi.</title>
        <authorList>
            <person name="Reynolds N.K."/>
            <person name="Stajich J.E."/>
            <person name="Barry K."/>
            <person name="Grigoriev I.V."/>
            <person name="Crous P."/>
            <person name="Smith M.E."/>
        </authorList>
    </citation>
    <scope>NUCLEOTIDE SEQUENCE</scope>
    <source>
        <strain evidence="1">RSA 1196</strain>
    </source>
</reference>
<comment type="caution">
    <text evidence="1">The sequence shown here is derived from an EMBL/GenBank/DDBJ whole genome shotgun (WGS) entry which is preliminary data.</text>
</comment>
<dbReference type="OrthoDB" id="5963at2759"/>
<gene>
    <name evidence="1" type="ORF">IWQ62_005602</name>
</gene>
<keyword evidence="2" id="KW-1185">Reference proteome</keyword>
<dbReference type="Proteomes" id="UP001150925">
    <property type="component" value="Unassembled WGS sequence"/>
</dbReference>
<proteinExistence type="predicted"/>
<accession>A0A9W8AK38</accession>
<organism evidence="1 2">
    <name type="scientific">Dispira parvispora</name>
    <dbReference type="NCBI Taxonomy" id="1520584"/>
    <lineage>
        <taxon>Eukaryota</taxon>
        <taxon>Fungi</taxon>
        <taxon>Fungi incertae sedis</taxon>
        <taxon>Zoopagomycota</taxon>
        <taxon>Kickxellomycotina</taxon>
        <taxon>Dimargaritomycetes</taxon>
        <taxon>Dimargaritales</taxon>
        <taxon>Dimargaritaceae</taxon>
        <taxon>Dispira</taxon>
    </lineage>
</organism>
<name>A0A9W8AK38_9FUNG</name>
<evidence type="ECO:0000313" key="1">
    <source>
        <dbReference type="EMBL" id="KAJ1955118.1"/>
    </source>
</evidence>
<dbReference type="AlphaFoldDB" id="A0A9W8AK38"/>
<dbReference type="EMBL" id="JANBPY010002410">
    <property type="protein sequence ID" value="KAJ1955118.1"/>
    <property type="molecule type" value="Genomic_DNA"/>
</dbReference>
<evidence type="ECO:0000313" key="2">
    <source>
        <dbReference type="Proteomes" id="UP001150925"/>
    </source>
</evidence>
<protein>
    <submittedName>
        <fullName evidence="1">Uncharacterized protein</fullName>
    </submittedName>
</protein>
<sequence length="90" mass="9506">MDAGLEDDAMDVDSEDFHPMDQLYHGVDGFTLRSDYYDPMVNSTTVGPAILAGGYPTTAAHQRALEAAFTGLLELPLTGLPSNTSSSPAS</sequence>